<organism evidence="12 13">
    <name type="scientific">Rehaibacterium terrae</name>
    <dbReference type="NCBI Taxonomy" id="1341696"/>
    <lineage>
        <taxon>Bacteria</taxon>
        <taxon>Pseudomonadati</taxon>
        <taxon>Pseudomonadota</taxon>
        <taxon>Gammaproteobacteria</taxon>
        <taxon>Lysobacterales</taxon>
        <taxon>Lysobacteraceae</taxon>
        <taxon>Rehaibacterium</taxon>
    </lineage>
</organism>
<sequence>MTALADRLHSLFVSPVPARAATLALGALCAVLAARLLWLLVAGPQIPVAPSAAPGMAPAAERAPLAGFHLFGQGGVAPVAAPASQSRLLLRGTFASPDPANGLAFIAEAAGRERAYRVGERLPDGAILDEVHAEHVILRREGRREMLSLPREGTATPPPRDPTPAAPVDPGGGYLTGPLSFGAPDLATDRAARAPELAALAEGANVLPVVENGRLVGVRLGVRDPALLARFGLDGEDIVTAVNGIPLDDPERRDALQNVLRAGGPVVLTVRRGGSERQVTLGL</sequence>
<evidence type="ECO:0000256" key="3">
    <source>
        <dbReference type="ARBA" id="ARBA00022475"/>
    </source>
</evidence>
<dbReference type="Gene3D" id="2.30.42.10">
    <property type="match status" value="1"/>
</dbReference>
<evidence type="ECO:0000256" key="8">
    <source>
        <dbReference type="ARBA" id="ARBA00023136"/>
    </source>
</evidence>
<accession>A0A7W7Y1M7</accession>
<feature type="transmembrane region" description="Helical" evidence="10">
    <location>
        <begin position="20"/>
        <end position="41"/>
    </location>
</feature>
<feature type="domain" description="Type II secretion system protein GspC N-terminal" evidence="11">
    <location>
        <begin position="26"/>
        <end position="149"/>
    </location>
</feature>
<comment type="subcellular location">
    <subcellularLocation>
        <location evidence="1">Cell inner membrane</location>
    </subcellularLocation>
</comment>
<keyword evidence="8 10" id="KW-0472">Membrane</keyword>
<keyword evidence="13" id="KW-1185">Reference proteome</keyword>
<evidence type="ECO:0000256" key="9">
    <source>
        <dbReference type="SAM" id="MobiDB-lite"/>
    </source>
</evidence>
<evidence type="ECO:0000256" key="4">
    <source>
        <dbReference type="ARBA" id="ARBA00022519"/>
    </source>
</evidence>
<evidence type="ECO:0000256" key="6">
    <source>
        <dbReference type="ARBA" id="ARBA00022927"/>
    </source>
</evidence>
<dbReference type="GO" id="GO:0015031">
    <property type="term" value="P:protein transport"/>
    <property type="evidence" value="ECO:0007669"/>
    <property type="project" value="UniProtKB-KW"/>
</dbReference>
<evidence type="ECO:0000256" key="10">
    <source>
        <dbReference type="SAM" id="Phobius"/>
    </source>
</evidence>
<feature type="compositionally biased region" description="Pro residues" evidence="9">
    <location>
        <begin position="156"/>
        <end position="167"/>
    </location>
</feature>
<evidence type="ECO:0000256" key="7">
    <source>
        <dbReference type="ARBA" id="ARBA00022989"/>
    </source>
</evidence>
<dbReference type="RefSeq" id="WP_183949014.1">
    <property type="nucleotide sequence ID" value="NZ_JACHHX010000018.1"/>
</dbReference>
<dbReference type="InterPro" id="IPR036034">
    <property type="entry name" value="PDZ_sf"/>
</dbReference>
<gene>
    <name evidence="12" type="ORF">HNQ58_002260</name>
</gene>
<dbReference type="AlphaFoldDB" id="A0A7W7Y1M7"/>
<keyword evidence="4" id="KW-0997">Cell inner membrane</keyword>
<keyword evidence="3" id="KW-1003">Cell membrane</keyword>
<protein>
    <submittedName>
        <fullName evidence="12">General secretion pathway protein C</fullName>
    </submittedName>
</protein>
<evidence type="ECO:0000313" key="13">
    <source>
        <dbReference type="Proteomes" id="UP000519004"/>
    </source>
</evidence>
<comment type="caution">
    <text evidence="12">The sequence shown here is derived from an EMBL/GenBank/DDBJ whole genome shotgun (WGS) entry which is preliminary data.</text>
</comment>
<dbReference type="InterPro" id="IPR024961">
    <property type="entry name" value="T2SS_GspC_N"/>
</dbReference>
<keyword evidence="6" id="KW-0653">Protein transport</keyword>
<proteinExistence type="predicted"/>
<dbReference type="Pfam" id="PF11356">
    <property type="entry name" value="T2SSC"/>
    <property type="match status" value="1"/>
</dbReference>
<dbReference type="Gene3D" id="2.30.30.830">
    <property type="match status" value="1"/>
</dbReference>
<name>A0A7W7Y1M7_9GAMM</name>
<dbReference type="EMBL" id="JACHHX010000018">
    <property type="protein sequence ID" value="MBB5016345.1"/>
    <property type="molecule type" value="Genomic_DNA"/>
</dbReference>
<evidence type="ECO:0000256" key="5">
    <source>
        <dbReference type="ARBA" id="ARBA00022692"/>
    </source>
</evidence>
<evidence type="ECO:0000259" key="11">
    <source>
        <dbReference type="Pfam" id="PF11356"/>
    </source>
</evidence>
<dbReference type="Proteomes" id="UP000519004">
    <property type="component" value="Unassembled WGS sequence"/>
</dbReference>
<feature type="region of interest" description="Disordered" evidence="9">
    <location>
        <begin position="144"/>
        <end position="171"/>
    </location>
</feature>
<keyword evidence="2" id="KW-0813">Transport</keyword>
<evidence type="ECO:0000256" key="1">
    <source>
        <dbReference type="ARBA" id="ARBA00004533"/>
    </source>
</evidence>
<dbReference type="SUPFAM" id="SSF50156">
    <property type="entry name" value="PDZ domain-like"/>
    <property type="match status" value="1"/>
</dbReference>
<dbReference type="GO" id="GO:0005886">
    <property type="term" value="C:plasma membrane"/>
    <property type="evidence" value="ECO:0007669"/>
    <property type="project" value="UniProtKB-SubCell"/>
</dbReference>
<keyword evidence="5 10" id="KW-0812">Transmembrane</keyword>
<reference evidence="12 13" key="1">
    <citation type="submission" date="2020-08" db="EMBL/GenBank/DDBJ databases">
        <title>Genomic Encyclopedia of Type Strains, Phase IV (KMG-IV): sequencing the most valuable type-strain genomes for metagenomic binning, comparative biology and taxonomic classification.</title>
        <authorList>
            <person name="Goeker M."/>
        </authorList>
    </citation>
    <scope>NUCLEOTIDE SEQUENCE [LARGE SCALE GENOMIC DNA]</scope>
    <source>
        <strain evidence="12 13">DSM 25897</strain>
    </source>
</reference>
<evidence type="ECO:0000313" key="12">
    <source>
        <dbReference type="EMBL" id="MBB5016345.1"/>
    </source>
</evidence>
<keyword evidence="7 10" id="KW-1133">Transmembrane helix</keyword>
<evidence type="ECO:0000256" key="2">
    <source>
        <dbReference type="ARBA" id="ARBA00022448"/>
    </source>
</evidence>